<protein>
    <submittedName>
        <fullName evidence="2">Uncharacterized protein</fullName>
    </submittedName>
</protein>
<proteinExistence type="predicted"/>
<gene>
    <name evidence="2" type="ORF">BP00DRAFT_30252</name>
</gene>
<dbReference type="AlphaFoldDB" id="A0A2V5HTU9"/>
<sequence length="152" mass="16982">MADILVAIYPPGGYHVYMILGLGQGASLTQHRPVSRYVGSRLTAFHMAGLYRAGKTIFVGCVSTMQPLRYRLVDRRDRTLCVLHSITVTPDTQDVKLLTRGTLIMNNCQKTSSLPYESIILKQAPTANHGIQSKQRKLAPHRQDPICNEHPK</sequence>
<name>A0A2V5HTU9_9EURO</name>
<keyword evidence="3" id="KW-1185">Reference proteome</keyword>
<evidence type="ECO:0000313" key="3">
    <source>
        <dbReference type="Proteomes" id="UP000248817"/>
    </source>
</evidence>
<dbReference type="Proteomes" id="UP000248817">
    <property type="component" value="Unassembled WGS sequence"/>
</dbReference>
<evidence type="ECO:0000256" key="1">
    <source>
        <dbReference type="SAM" id="MobiDB-lite"/>
    </source>
</evidence>
<dbReference type="EMBL" id="KZ825574">
    <property type="protein sequence ID" value="PYI27241.1"/>
    <property type="molecule type" value="Genomic_DNA"/>
</dbReference>
<feature type="region of interest" description="Disordered" evidence="1">
    <location>
        <begin position="128"/>
        <end position="152"/>
    </location>
</feature>
<accession>A0A2V5HTU9</accession>
<evidence type="ECO:0000313" key="2">
    <source>
        <dbReference type="EMBL" id="PYI27241.1"/>
    </source>
</evidence>
<feature type="compositionally biased region" description="Basic and acidic residues" evidence="1">
    <location>
        <begin position="141"/>
        <end position="152"/>
    </location>
</feature>
<organism evidence="2 3">
    <name type="scientific">Aspergillus indologenus CBS 114.80</name>
    <dbReference type="NCBI Taxonomy" id="1450541"/>
    <lineage>
        <taxon>Eukaryota</taxon>
        <taxon>Fungi</taxon>
        <taxon>Dikarya</taxon>
        <taxon>Ascomycota</taxon>
        <taxon>Pezizomycotina</taxon>
        <taxon>Eurotiomycetes</taxon>
        <taxon>Eurotiomycetidae</taxon>
        <taxon>Eurotiales</taxon>
        <taxon>Aspergillaceae</taxon>
        <taxon>Aspergillus</taxon>
        <taxon>Aspergillus subgen. Circumdati</taxon>
    </lineage>
</organism>
<reference evidence="2 3" key="1">
    <citation type="submission" date="2018-02" db="EMBL/GenBank/DDBJ databases">
        <title>The genomes of Aspergillus section Nigri reveals drivers in fungal speciation.</title>
        <authorList>
            <consortium name="DOE Joint Genome Institute"/>
            <person name="Vesth T.C."/>
            <person name="Nybo J."/>
            <person name="Theobald S."/>
            <person name="Brandl J."/>
            <person name="Frisvad J.C."/>
            <person name="Nielsen K.F."/>
            <person name="Lyhne E.K."/>
            <person name="Kogle M.E."/>
            <person name="Kuo A."/>
            <person name="Riley R."/>
            <person name="Clum A."/>
            <person name="Nolan M."/>
            <person name="Lipzen A."/>
            <person name="Salamov A."/>
            <person name="Henrissat B."/>
            <person name="Wiebenga A."/>
            <person name="De vries R.P."/>
            <person name="Grigoriev I.V."/>
            <person name="Mortensen U.H."/>
            <person name="Andersen M.R."/>
            <person name="Baker S.E."/>
        </authorList>
    </citation>
    <scope>NUCLEOTIDE SEQUENCE [LARGE SCALE GENOMIC DNA]</scope>
    <source>
        <strain evidence="2 3">CBS 114.80</strain>
    </source>
</reference>